<dbReference type="GO" id="GO:0030170">
    <property type="term" value="F:pyridoxal phosphate binding"/>
    <property type="evidence" value="ECO:0007669"/>
    <property type="project" value="InterPro"/>
</dbReference>
<dbReference type="GO" id="GO:0009074">
    <property type="term" value="P:aromatic amino acid family catabolic process"/>
    <property type="evidence" value="ECO:0007669"/>
    <property type="project" value="TreeGrafter"/>
</dbReference>
<dbReference type="InterPro" id="IPR050859">
    <property type="entry name" value="Class-I_PLP-dep_aminotransf"/>
</dbReference>
<evidence type="ECO:0000259" key="6">
    <source>
        <dbReference type="Pfam" id="PF00155"/>
    </source>
</evidence>
<dbReference type="InterPro" id="IPR015424">
    <property type="entry name" value="PyrdxlP-dep_Trfase"/>
</dbReference>
<protein>
    <submittedName>
        <fullName evidence="7">LANO_0H03070g1_1</fullName>
    </submittedName>
</protein>
<dbReference type="PANTHER" id="PTHR42790">
    <property type="entry name" value="AMINOTRANSFERASE"/>
    <property type="match status" value="1"/>
</dbReference>
<keyword evidence="5" id="KW-0663">Pyridoxal phosphate</keyword>
<evidence type="ECO:0000313" key="7">
    <source>
        <dbReference type="EMBL" id="SCV05237.1"/>
    </source>
</evidence>
<dbReference type="GO" id="GO:0006571">
    <property type="term" value="P:tyrosine biosynthetic process"/>
    <property type="evidence" value="ECO:0007669"/>
    <property type="project" value="TreeGrafter"/>
</dbReference>
<comment type="cofactor">
    <cofactor evidence="1">
        <name>pyridoxal 5'-phosphate</name>
        <dbReference type="ChEBI" id="CHEBI:597326"/>
    </cofactor>
</comment>
<evidence type="ECO:0000256" key="2">
    <source>
        <dbReference type="ARBA" id="ARBA00007441"/>
    </source>
</evidence>
<dbReference type="EMBL" id="LT598447">
    <property type="protein sequence ID" value="SCV05237.1"/>
    <property type="molecule type" value="Genomic_DNA"/>
</dbReference>
<dbReference type="CDD" id="cd00609">
    <property type="entry name" value="AAT_like"/>
    <property type="match status" value="1"/>
</dbReference>
<dbReference type="GO" id="GO:0008793">
    <property type="term" value="F:aromatic-amino-acid transaminase activity"/>
    <property type="evidence" value="ECO:0007669"/>
    <property type="project" value="TreeGrafter"/>
</dbReference>
<evidence type="ECO:0000313" key="8">
    <source>
        <dbReference type="Proteomes" id="UP000189911"/>
    </source>
</evidence>
<keyword evidence="8" id="KW-1185">Reference proteome</keyword>
<evidence type="ECO:0000256" key="5">
    <source>
        <dbReference type="ARBA" id="ARBA00022898"/>
    </source>
</evidence>
<proteinExistence type="inferred from homology"/>
<keyword evidence="4" id="KW-0808">Transferase</keyword>
<comment type="similarity">
    <text evidence="2">Belongs to the class-I pyridoxal-phosphate-dependent aminotransferase family.</text>
</comment>
<sequence>MSLESRYKPFLSSRVEARKFKQFWNNDVPSHLNPHPHPINLGGGLPHEGLFPIESMHLNVLDRPFEYRDYRFRSSKLHVEEHDGSVAPGPGPAATNERELVSQKFADGSMVDIWRYEPENPNNAPIFSGFQYSETRGMPQLVEFCRNFISYVNPPAYPDWDLTFADGTADSLFKIFETLAESGVAVLVEEFTFTPTVFNIEATGATAIPIKVDVCADPQGQGINVEFLTDLLENWSQSKYAHLSKPRLLYTIPTGQNPTGMTLSLHKRKQIYALAEKHDFIIVEDDPYGYLRFPYYDPENPTFNPYEAHQYTIDKYVSEVLAKSFLTIDTSGRVLRCETFSKVFFPGLRLSFIVGNKYLISKILEFAEVSTRAPSGVSQIVVNNVIQKWAPNFETPQKAWLSWVMKVAGQYNHRRNVLFQALNATEAFKQGLFTLIPITSGMFACLEIKFEKFPNIKNCAEGMQALGDKLIEEGVNVVQGINMAVCTKFSLERSYFLRVTFAYASNDKQLREAAKRLGKSVQRLLAEYKSEV</sequence>
<feature type="domain" description="Aminotransferase class I/classII large" evidence="6">
    <location>
        <begin position="155"/>
        <end position="517"/>
    </location>
</feature>
<dbReference type="InterPro" id="IPR004839">
    <property type="entry name" value="Aminotransferase_I/II_large"/>
</dbReference>
<dbReference type="Pfam" id="PF00155">
    <property type="entry name" value="Aminotran_1_2"/>
    <property type="match status" value="1"/>
</dbReference>
<dbReference type="InterPro" id="IPR015421">
    <property type="entry name" value="PyrdxlP-dep_Trfase_major"/>
</dbReference>
<evidence type="ECO:0000256" key="1">
    <source>
        <dbReference type="ARBA" id="ARBA00001933"/>
    </source>
</evidence>
<dbReference type="OrthoDB" id="691673at2759"/>
<gene>
    <name evidence="7" type="ORF">LANO_0H03070G</name>
</gene>
<name>A0A1G4KL13_9SACH</name>
<accession>A0A1G4KL13</accession>
<organism evidence="7 8">
    <name type="scientific">Lachancea nothofagi CBS 11611</name>
    <dbReference type="NCBI Taxonomy" id="1266666"/>
    <lineage>
        <taxon>Eukaryota</taxon>
        <taxon>Fungi</taxon>
        <taxon>Dikarya</taxon>
        <taxon>Ascomycota</taxon>
        <taxon>Saccharomycotina</taxon>
        <taxon>Saccharomycetes</taxon>
        <taxon>Saccharomycetales</taxon>
        <taxon>Saccharomycetaceae</taxon>
        <taxon>Lachancea</taxon>
    </lineage>
</organism>
<dbReference type="GO" id="GO:0047536">
    <property type="term" value="F:2-aminoadipate transaminase activity"/>
    <property type="evidence" value="ECO:0007669"/>
    <property type="project" value="TreeGrafter"/>
</dbReference>
<keyword evidence="3" id="KW-0032">Aminotransferase</keyword>
<reference evidence="8" key="1">
    <citation type="submission" date="2016-03" db="EMBL/GenBank/DDBJ databases">
        <authorList>
            <person name="Devillers Hugo."/>
        </authorList>
    </citation>
    <scope>NUCLEOTIDE SEQUENCE [LARGE SCALE GENOMIC DNA]</scope>
</reference>
<evidence type="ECO:0000256" key="3">
    <source>
        <dbReference type="ARBA" id="ARBA00022576"/>
    </source>
</evidence>
<dbReference type="AlphaFoldDB" id="A0A1G4KL13"/>
<evidence type="ECO:0000256" key="4">
    <source>
        <dbReference type="ARBA" id="ARBA00022679"/>
    </source>
</evidence>
<dbReference type="Proteomes" id="UP000189911">
    <property type="component" value="Chromosome H"/>
</dbReference>
<dbReference type="GO" id="GO:0019878">
    <property type="term" value="P:lysine biosynthetic process via aminoadipic acid"/>
    <property type="evidence" value="ECO:0007669"/>
    <property type="project" value="TreeGrafter"/>
</dbReference>
<dbReference type="SUPFAM" id="SSF53383">
    <property type="entry name" value="PLP-dependent transferases"/>
    <property type="match status" value="1"/>
</dbReference>
<dbReference type="Gene3D" id="3.40.640.10">
    <property type="entry name" value="Type I PLP-dependent aspartate aminotransferase-like (Major domain)"/>
    <property type="match status" value="1"/>
</dbReference>
<dbReference type="PANTHER" id="PTHR42790:SF2">
    <property type="entry name" value="AROMATIC AMINO ACID AMINOTRANSFERASE 2"/>
    <property type="match status" value="1"/>
</dbReference>